<evidence type="ECO:0000313" key="5">
    <source>
        <dbReference type="Proteomes" id="UP000192900"/>
    </source>
</evidence>
<feature type="domain" description="Chorismate mutase" evidence="3">
    <location>
        <begin position="4"/>
        <end position="95"/>
    </location>
</feature>
<evidence type="ECO:0000256" key="2">
    <source>
        <dbReference type="ARBA" id="ARBA00023235"/>
    </source>
</evidence>
<dbReference type="InterPro" id="IPR051331">
    <property type="entry name" value="Chorismate_mutase-related"/>
</dbReference>
<sequence length="96" mass="11145">MYINDYQAQLSSYRLTIDNLDAALIYILAERFRCTHKVGELKAAHNLPETDKNREAMQLTRLKEIAQSASLDVNFVEGFMRYIIDEVVRRHGELKA</sequence>
<dbReference type="KEGG" id="palh:B1H58_19390"/>
<dbReference type="GO" id="GO:0009697">
    <property type="term" value="P:salicylic acid biosynthetic process"/>
    <property type="evidence" value="ECO:0007669"/>
    <property type="project" value="TreeGrafter"/>
</dbReference>
<dbReference type="SUPFAM" id="SSF48600">
    <property type="entry name" value="Chorismate mutase II"/>
    <property type="match status" value="1"/>
</dbReference>
<dbReference type="PANTHER" id="PTHR38041:SF1">
    <property type="entry name" value="CHORISMATE MUTASE"/>
    <property type="match status" value="1"/>
</dbReference>
<dbReference type="InterPro" id="IPR002701">
    <property type="entry name" value="CM_II_prokaryot"/>
</dbReference>
<dbReference type="RefSeq" id="WP_085072040.1">
    <property type="nucleotide sequence ID" value="NZ_CP019706.1"/>
</dbReference>
<gene>
    <name evidence="4" type="ORF">B1H58_19390</name>
</gene>
<dbReference type="AlphaFoldDB" id="A0A1W6BA48"/>
<dbReference type="InterPro" id="IPR036263">
    <property type="entry name" value="Chorismate_II_sf"/>
</dbReference>
<dbReference type="Proteomes" id="UP000192900">
    <property type="component" value="Chromosome"/>
</dbReference>
<dbReference type="PROSITE" id="PS51168">
    <property type="entry name" value="CHORISMATE_MUT_2"/>
    <property type="match status" value="1"/>
</dbReference>
<protein>
    <recommendedName>
        <fullName evidence="1">chorismate mutase</fullName>
        <ecNumber evidence="1">5.4.99.5</ecNumber>
    </recommendedName>
</protein>
<dbReference type="NCBIfam" id="NF006691">
    <property type="entry name" value="PRK09239.1"/>
    <property type="match status" value="1"/>
</dbReference>
<dbReference type="EC" id="5.4.99.5" evidence="1"/>
<organism evidence="4 5">
    <name type="scientific">Pantoea alhagi</name>
    <dbReference type="NCBI Taxonomy" id="1891675"/>
    <lineage>
        <taxon>Bacteria</taxon>
        <taxon>Pseudomonadati</taxon>
        <taxon>Pseudomonadota</taxon>
        <taxon>Gammaproteobacteria</taxon>
        <taxon>Enterobacterales</taxon>
        <taxon>Erwiniaceae</taxon>
        <taxon>Pantoea</taxon>
    </lineage>
</organism>
<reference evidence="4 5" key="1">
    <citation type="submission" date="2017-02" db="EMBL/GenBank/DDBJ databases">
        <title>Complete genome sequence of the drought resistance-promoting endophyte Pantoea alhagi LTYR-11Z.</title>
        <authorList>
            <person name="Zhang L."/>
        </authorList>
    </citation>
    <scope>NUCLEOTIDE SEQUENCE [LARGE SCALE GENOMIC DNA]</scope>
    <source>
        <strain evidence="4 5">LTYR-11Z</strain>
    </source>
</reference>
<dbReference type="Gene3D" id="1.20.59.10">
    <property type="entry name" value="Chorismate mutase"/>
    <property type="match status" value="1"/>
</dbReference>
<dbReference type="OrthoDB" id="3267837at2"/>
<evidence type="ECO:0000259" key="3">
    <source>
        <dbReference type="PROSITE" id="PS51168"/>
    </source>
</evidence>
<dbReference type="EMBL" id="CP019706">
    <property type="protein sequence ID" value="ARJ43996.1"/>
    <property type="molecule type" value="Genomic_DNA"/>
</dbReference>
<dbReference type="InterPro" id="IPR036979">
    <property type="entry name" value="CM_dom_sf"/>
</dbReference>
<proteinExistence type="predicted"/>
<dbReference type="SMART" id="SM00830">
    <property type="entry name" value="CM_2"/>
    <property type="match status" value="1"/>
</dbReference>
<dbReference type="GO" id="GO:0004106">
    <property type="term" value="F:chorismate mutase activity"/>
    <property type="evidence" value="ECO:0007669"/>
    <property type="project" value="UniProtKB-EC"/>
</dbReference>
<accession>A0A1W6BA48</accession>
<keyword evidence="2" id="KW-0413">Isomerase</keyword>
<evidence type="ECO:0000313" key="4">
    <source>
        <dbReference type="EMBL" id="ARJ43996.1"/>
    </source>
</evidence>
<dbReference type="PANTHER" id="PTHR38041">
    <property type="entry name" value="CHORISMATE MUTASE"/>
    <property type="match status" value="1"/>
</dbReference>
<evidence type="ECO:0000256" key="1">
    <source>
        <dbReference type="ARBA" id="ARBA00012404"/>
    </source>
</evidence>
<dbReference type="Pfam" id="PF01817">
    <property type="entry name" value="CM_2"/>
    <property type="match status" value="1"/>
</dbReference>
<dbReference type="GO" id="GO:0046417">
    <property type="term" value="P:chorismate metabolic process"/>
    <property type="evidence" value="ECO:0007669"/>
    <property type="project" value="InterPro"/>
</dbReference>
<name>A0A1W6BA48_9GAMM</name>
<dbReference type="STRING" id="1891675.B1H58_19390"/>
<keyword evidence="5" id="KW-1185">Reference proteome</keyword>
<dbReference type="UniPathway" id="UPA00120">
    <property type="reaction ID" value="UER00203"/>
</dbReference>